<gene>
    <name evidence="2" type="ORF">Q767_11495</name>
</gene>
<organism evidence="2 3">
    <name type="scientific">Flavobacterium enshiense DK69</name>
    <dbReference type="NCBI Taxonomy" id="1107311"/>
    <lineage>
        <taxon>Bacteria</taxon>
        <taxon>Pseudomonadati</taxon>
        <taxon>Bacteroidota</taxon>
        <taxon>Flavobacteriia</taxon>
        <taxon>Flavobacteriales</taxon>
        <taxon>Flavobacteriaceae</taxon>
        <taxon>Flavobacterium</taxon>
    </lineage>
</organism>
<keyword evidence="1" id="KW-1133">Transmembrane helix</keyword>
<feature type="transmembrane region" description="Helical" evidence="1">
    <location>
        <begin position="75"/>
        <end position="95"/>
    </location>
</feature>
<keyword evidence="3" id="KW-1185">Reference proteome</keyword>
<feature type="transmembrane region" description="Helical" evidence="1">
    <location>
        <begin position="43"/>
        <end position="63"/>
    </location>
</feature>
<sequence length="138" mass="15604">MNWKKYRTLFTLLIIAPILAGFHMLIVKSLVSAEIYEAFHYSLPMLYCLFTAASAVILLISIIMKQRGPEQIGNVFLITTSVKMALCYALIQPVLNTDTQSAHFEKINFFVIFILFLAIEVLLTSRLLNDGNEKGKNS</sequence>
<dbReference type="OrthoDB" id="1375605at2"/>
<dbReference type="eggNOG" id="ENOG5033BYD">
    <property type="taxonomic scope" value="Bacteria"/>
</dbReference>
<keyword evidence="1" id="KW-0472">Membrane</keyword>
<dbReference type="STRING" id="1107311.Q767_11495"/>
<dbReference type="RefSeq" id="WP_023572682.1">
    <property type="nucleotide sequence ID" value="NZ_AVCS01000006.1"/>
</dbReference>
<comment type="caution">
    <text evidence="2">The sequence shown here is derived from an EMBL/GenBank/DDBJ whole genome shotgun (WGS) entry which is preliminary data.</text>
</comment>
<keyword evidence="1" id="KW-0812">Transmembrane</keyword>
<dbReference type="AlphaFoldDB" id="V6SCN0"/>
<evidence type="ECO:0000313" key="3">
    <source>
        <dbReference type="Proteomes" id="UP000030149"/>
    </source>
</evidence>
<name>V6SCN0_9FLAO</name>
<protein>
    <submittedName>
        <fullName evidence="2">Uncharacterized protein</fullName>
    </submittedName>
</protein>
<reference evidence="3" key="1">
    <citation type="submission" date="2013-09" db="EMBL/GenBank/DDBJ databases">
        <authorList>
            <person name="Zeng Z."/>
            <person name="Chen C."/>
        </authorList>
    </citation>
    <scope>NUCLEOTIDE SEQUENCE [LARGE SCALE GENOMIC DNA]</scope>
    <source>
        <strain evidence="3">DK69</strain>
    </source>
</reference>
<evidence type="ECO:0000256" key="1">
    <source>
        <dbReference type="SAM" id="Phobius"/>
    </source>
</evidence>
<proteinExistence type="predicted"/>
<evidence type="ECO:0000313" key="2">
    <source>
        <dbReference type="EMBL" id="KGO95419.1"/>
    </source>
</evidence>
<dbReference type="PATRIC" id="fig|1107311.3.peg.622"/>
<accession>V6SCN0</accession>
<dbReference type="EMBL" id="JRLZ01000010">
    <property type="protein sequence ID" value="KGO95419.1"/>
    <property type="molecule type" value="Genomic_DNA"/>
</dbReference>
<feature type="transmembrane region" description="Helical" evidence="1">
    <location>
        <begin position="107"/>
        <end position="128"/>
    </location>
</feature>
<dbReference type="Proteomes" id="UP000030149">
    <property type="component" value="Unassembled WGS sequence"/>
</dbReference>
<reference evidence="2 3" key="2">
    <citation type="journal article" date="2015" name="Stand. Genomic Sci.">
        <title>High quality draft genomic sequence of Flavobacterium enshiense DK69(T) and comparison among Flavobacterium genomes.</title>
        <authorList>
            <person name="Zeng Z."/>
            <person name="Chen C."/>
            <person name="Du H."/>
            <person name="Wang G."/>
            <person name="Li M."/>
        </authorList>
    </citation>
    <scope>NUCLEOTIDE SEQUENCE [LARGE SCALE GENOMIC DNA]</scope>
    <source>
        <strain evidence="2 3">DK69</strain>
    </source>
</reference>